<protein>
    <submittedName>
        <fullName evidence="1">DUF3237 family protein</fullName>
    </submittedName>
</protein>
<name>A0A3E1NF18_9BACT</name>
<evidence type="ECO:0000313" key="2">
    <source>
        <dbReference type="Proteomes" id="UP000261284"/>
    </source>
</evidence>
<sequence length="83" mass="9100">MQTTGLRRRMGACGSFSYASGTNATLMRTGRGNELSPSDYYFRSVPVFETSAPKYAWLNHTVAVGVGSFPAPGKLIYRIYAIK</sequence>
<accession>A0A3E1NF18</accession>
<proteinExistence type="predicted"/>
<dbReference type="AlphaFoldDB" id="A0A3E1NF18"/>
<keyword evidence="2" id="KW-1185">Reference proteome</keyword>
<dbReference type="RefSeq" id="WP_116849015.1">
    <property type="nucleotide sequence ID" value="NZ_QTJU01000009.1"/>
</dbReference>
<dbReference type="OrthoDB" id="572332at2"/>
<evidence type="ECO:0000313" key="1">
    <source>
        <dbReference type="EMBL" id="RFM26462.1"/>
    </source>
</evidence>
<dbReference type="EMBL" id="QTJU01000009">
    <property type="protein sequence ID" value="RFM26462.1"/>
    <property type="molecule type" value="Genomic_DNA"/>
</dbReference>
<dbReference type="Proteomes" id="UP000261284">
    <property type="component" value="Unassembled WGS sequence"/>
</dbReference>
<gene>
    <name evidence="1" type="ORF">DXN05_19735</name>
</gene>
<dbReference type="Gene3D" id="2.40.160.20">
    <property type="match status" value="1"/>
</dbReference>
<comment type="caution">
    <text evidence="1">The sequence shown here is derived from an EMBL/GenBank/DDBJ whole genome shotgun (WGS) entry which is preliminary data.</text>
</comment>
<reference evidence="1 2" key="1">
    <citation type="submission" date="2018-08" db="EMBL/GenBank/DDBJ databases">
        <title>Chitinophagaceae sp. K23C18032701, a novel bacterium isolated from forest soil.</title>
        <authorList>
            <person name="Wang C."/>
        </authorList>
    </citation>
    <scope>NUCLEOTIDE SEQUENCE [LARGE SCALE GENOMIC DNA]</scope>
    <source>
        <strain evidence="1 2">K23C18032701</strain>
    </source>
</reference>
<dbReference type="Pfam" id="PF11578">
    <property type="entry name" value="DUF3237"/>
    <property type="match status" value="1"/>
</dbReference>
<organism evidence="1 2">
    <name type="scientific">Deminuibacter soli</name>
    <dbReference type="NCBI Taxonomy" id="2291815"/>
    <lineage>
        <taxon>Bacteria</taxon>
        <taxon>Pseudomonadati</taxon>
        <taxon>Bacteroidota</taxon>
        <taxon>Chitinophagia</taxon>
        <taxon>Chitinophagales</taxon>
        <taxon>Chitinophagaceae</taxon>
        <taxon>Deminuibacter</taxon>
    </lineage>
</organism>